<dbReference type="InterPro" id="IPR052354">
    <property type="entry name" value="Cell_Wall_Dynamics_Protein"/>
</dbReference>
<organism evidence="2 3">
    <name type="scientific">Clostridium botulinum (strain Langeland / NCTC 10281 / Type F)</name>
    <dbReference type="NCBI Taxonomy" id="441772"/>
    <lineage>
        <taxon>Bacteria</taxon>
        <taxon>Bacillati</taxon>
        <taxon>Bacillota</taxon>
        <taxon>Clostridia</taxon>
        <taxon>Eubacteriales</taxon>
        <taxon>Clostridiaceae</taxon>
        <taxon>Clostridium</taxon>
    </lineage>
</organism>
<dbReference type="InterPro" id="IPR002502">
    <property type="entry name" value="Amidase_domain"/>
</dbReference>
<dbReference type="SMART" id="SM00644">
    <property type="entry name" value="Ami_2"/>
    <property type="match status" value="1"/>
</dbReference>
<name>A7GI54_CLOBL</name>
<dbReference type="KEGG" id="cbf:CLI_3252"/>
<gene>
    <name evidence="2" type="ordered locus">CLI_3252</name>
</gene>
<dbReference type="GO" id="GO:0008745">
    <property type="term" value="F:N-acetylmuramoyl-L-alanine amidase activity"/>
    <property type="evidence" value="ECO:0007669"/>
    <property type="project" value="InterPro"/>
</dbReference>
<dbReference type="InterPro" id="IPR036505">
    <property type="entry name" value="Amidase/PGRP_sf"/>
</dbReference>
<dbReference type="SMART" id="SM00287">
    <property type="entry name" value="SH3b"/>
    <property type="match status" value="2"/>
</dbReference>
<dbReference type="SMART" id="SM00701">
    <property type="entry name" value="PGRP"/>
    <property type="match status" value="1"/>
</dbReference>
<dbReference type="Gene3D" id="3.40.80.10">
    <property type="entry name" value="Peptidoglycan recognition protein-like"/>
    <property type="match status" value="1"/>
</dbReference>
<dbReference type="PANTHER" id="PTHR34408">
    <property type="entry name" value="FAMILY PROTEIN, PUTATIVE-RELATED"/>
    <property type="match status" value="1"/>
</dbReference>
<feature type="domain" description="SH3b" evidence="1">
    <location>
        <begin position="239"/>
        <end position="300"/>
    </location>
</feature>
<dbReference type="EMBL" id="CP000728">
    <property type="protein sequence ID" value="ABS41559.1"/>
    <property type="molecule type" value="Genomic_DNA"/>
</dbReference>
<dbReference type="GO" id="GO:0009253">
    <property type="term" value="P:peptidoglycan catabolic process"/>
    <property type="evidence" value="ECO:0007669"/>
    <property type="project" value="InterPro"/>
</dbReference>
<dbReference type="GO" id="GO:0008270">
    <property type="term" value="F:zinc ion binding"/>
    <property type="evidence" value="ECO:0007669"/>
    <property type="project" value="InterPro"/>
</dbReference>
<dbReference type="InterPro" id="IPR003646">
    <property type="entry name" value="SH3-like_bac-type"/>
</dbReference>
<dbReference type="Pfam" id="PF01510">
    <property type="entry name" value="Amidase_2"/>
    <property type="match status" value="1"/>
</dbReference>
<dbReference type="SUPFAM" id="SSF55846">
    <property type="entry name" value="N-acetylmuramoyl-L-alanine amidase-like"/>
    <property type="match status" value="1"/>
</dbReference>
<reference evidence="3" key="1">
    <citation type="submission" date="2007-06" db="EMBL/GenBank/DDBJ databases">
        <authorList>
            <person name="Brinkac L.M."/>
            <person name="Daugherty S."/>
            <person name="Dodson R.J."/>
            <person name="Madupu R."/>
            <person name="Brown J.L."/>
            <person name="Bruce D."/>
            <person name="Detter C."/>
            <person name="Munk C."/>
            <person name="Smith L.A."/>
            <person name="Smith T.J."/>
            <person name="White O."/>
            <person name="Brettin T.S."/>
        </authorList>
    </citation>
    <scope>NUCLEOTIDE SEQUENCE [LARGE SCALE GENOMIC DNA]</scope>
    <source>
        <strain evidence="3">Langeland / NCTC 10281 / Type F</strain>
    </source>
</reference>
<dbReference type="InterPro" id="IPR006619">
    <property type="entry name" value="PGRP_domain_met/bac"/>
</dbReference>
<accession>A7GI54</accession>
<dbReference type="PROSITE" id="PS51781">
    <property type="entry name" value="SH3B"/>
    <property type="match status" value="1"/>
</dbReference>
<dbReference type="PANTHER" id="PTHR34408:SF1">
    <property type="entry name" value="GLYCOSYL HYDROLASE FAMILY 19 DOMAIN-CONTAINING PROTEIN HI_1415"/>
    <property type="match status" value="1"/>
</dbReference>
<dbReference type="RefSeq" id="WP_012100880.1">
    <property type="nucleotide sequence ID" value="NC_009699.1"/>
</dbReference>
<evidence type="ECO:0000259" key="1">
    <source>
        <dbReference type="PROSITE" id="PS51781"/>
    </source>
</evidence>
<dbReference type="HOGENOM" id="CLU_079366_0_1_9"/>
<evidence type="ECO:0000313" key="3">
    <source>
        <dbReference type="Proteomes" id="UP000002410"/>
    </source>
</evidence>
<sequence>MNIRNANLSFGSMSYGNNPQELDLHHAEASVCSVLDVHSWHKGNGWAGIGYHYFVRKNGEIWKGRPDSAIGAHVAGHNTNTLGICAEGSYMSEDMPQAQKNAIIELCKYLCNKYGINKIYGHREVGSSNCPGTKYPLAEIKNAVLNGGSSNNPGPVVNDNVRDKVGIITGSGVNVRLDPNGKILGSVNKGDKVKLYRLEGDWYHCYSLYSGYNRCYIYKNYVSIQGSSNGSSSGTNLDGKTGVINTPSGVNVRADKSTSSKILGTLSNGSKVQLYRKEGDWMHIYYPKQGGYVYAKYIRY</sequence>
<dbReference type="Gene3D" id="2.30.30.40">
    <property type="entry name" value="SH3 Domains"/>
    <property type="match status" value="2"/>
</dbReference>
<proteinExistence type="predicted"/>
<dbReference type="Proteomes" id="UP000002410">
    <property type="component" value="Chromosome"/>
</dbReference>
<dbReference type="Pfam" id="PF08239">
    <property type="entry name" value="SH3_3"/>
    <property type="match status" value="1"/>
</dbReference>
<dbReference type="AlphaFoldDB" id="A7GI54"/>
<evidence type="ECO:0000313" key="2">
    <source>
        <dbReference type="EMBL" id="ABS41559.1"/>
    </source>
</evidence>
<dbReference type="CDD" id="cd06583">
    <property type="entry name" value="PGRP"/>
    <property type="match status" value="1"/>
</dbReference>
<protein>
    <submittedName>
        <fullName evidence="2">Putative N-acetylmuramoyl-L-alanine amidase</fullName>
    </submittedName>
</protein>